<evidence type="ECO:0000313" key="4">
    <source>
        <dbReference type="Proteomes" id="UP001174909"/>
    </source>
</evidence>
<comment type="caution">
    <text evidence="3">The sequence shown here is derived from an EMBL/GenBank/DDBJ whole genome shotgun (WGS) entry which is preliminary data.</text>
</comment>
<keyword evidence="1" id="KW-0472">Membrane</keyword>
<proteinExistence type="predicted"/>
<feature type="transmembrane region" description="Helical" evidence="1">
    <location>
        <begin position="109"/>
        <end position="126"/>
    </location>
</feature>
<feature type="transmembrane region" description="Helical" evidence="1">
    <location>
        <begin position="180"/>
        <end position="200"/>
    </location>
</feature>
<dbReference type="Proteomes" id="UP001174909">
    <property type="component" value="Unassembled WGS sequence"/>
</dbReference>
<feature type="transmembrane region" description="Helical" evidence="1">
    <location>
        <begin position="64"/>
        <end position="89"/>
    </location>
</feature>
<name>A0AA35RF48_GEOBA</name>
<keyword evidence="4" id="KW-1185">Reference proteome</keyword>
<keyword evidence="1" id="KW-0812">Transmembrane</keyword>
<feature type="transmembrane region" description="Helical" evidence="1">
    <location>
        <begin position="220"/>
        <end position="242"/>
    </location>
</feature>
<evidence type="ECO:0000313" key="3">
    <source>
        <dbReference type="EMBL" id="CAI8010325.1"/>
    </source>
</evidence>
<dbReference type="EMBL" id="CASHTH010001027">
    <property type="protein sequence ID" value="CAI8010325.1"/>
    <property type="molecule type" value="Genomic_DNA"/>
</dbReference>
<dbReference type="Pfam" id="PF18920">
    <property type="entry name" value="DUF5671"/>
    <property type="match status" value="1"/>
</dbReference>
<evidence type="ECO:0000256" key="1">
    <source>
        <dbReference type="SAM" id="Phobius"/>
    </source>
</evidence>
<sequence>MNEELRQFIKECLEKGIDRESIRNVLLEAGWQERDLRSALAAFSDVDFPVAVPRPRPYLHAREAFLYLVSFISLYVFAFSLGTVLFGLIDHTFSNSLNRYGSSPSTGEATAIAAVIVAFPLYLILMRRLASAVATDPERRQSLVRRWLTYLTLVVGAGIILGDIIALLASLLTGDPTLNFFLKVAAVLLIVIPIFGYYLWDMRQAEDEVSISVARATPILRALVIAAVVVVVAAVGYSIYVIGTPGQQRDIRLDRERVNDLRRISNNIDTYLELNEEMPASLLDLLGPQYYVRSIEDPDTGAPYEYRILEDTDYELCAIFAAEIPEREVERRPFLETIWDHGPGRTCFMLTAKGEKG</sequence>
<protein>
    <recommendedName>
        <fullName evidence="2">DUF5671 domain-containing protein</fullName>
    </recommendedName>
</protein>
<feature type="domain" description="DUF5671" evidence="2">
    <location>
        <begin position="63"/>
        <end position="185"/>
    </location>
</feature>
<gene>
    <name evidence="3" type="ORF">GBAR_LOCUS6809</name>
</gene>
<organism evidence="3 4">
    <name type="scientific">Geodia barretti</name>
    <name type="common">Barrett's horny sponge</name>
    <dbReference type="NCBI Taxonomy" id="519541"/>
    <lineage>
        <taxon>Eukaryota</taxon>
        <taxon>Metazoa</taxon>
        <taxon>Porifera</taxon>
        <taxon>Demospongiae</taxon>
        <taxon>Heteroscleromorpha</taxon>
        <taxon>Tetractinellida</taxon>
        <taxon>Astrophorina</taxon>
        <taxon>Geodiidae</taxon>
        <taxon>Geodia</taxon>
    </lineage>
</organism>
<evidence type="ECO:0000259" key="2">
    <source>
        <dbReference type="Pfam" id="PF18920"/>
    </source>
</evidence>
<keyword evidence="1" id="KW-1133">Transmembrane helix</keyword>
<accession>A0AA35RF48</accession>
<reference evidence="3" key="1">
    <citation type="submission" date="2023-03" db="EMBL/GenBank/DDBJ databases">
        <authorList>
            <person name="Steffen K."/>
            <person name="Cardenas P."/>
        </authorList>
    </citation>
    <scope>NUCLEOTIDE SEQUENCE</scope>
</reference>
<dbReference type="InterPro" id="IPR043728">
    <property type="entry name" value="DUF5671"/>
</dbReference>
<dbReference type="AlphaFoldDB" id="A0AA35RF48"/>
<feature type="transmembrane region" description="Helical" evidence="1">
    <location>
        <begin position="147"/>
        <end position="168"/>
    </location>
</feature>